<evidence type="ECO:0000256" key="11">
    <source>
        <dbReference type="ARBA" id="ARBA00022840"/>
    </source>
</evidence>
<evidence type="ECO:0000313" key="21">
    <source>
        <dbReference type="EMBL" id="MBY09262.1"/>
    </source>
</evidence>
<keyword evidence="6" id="KW-0808">Transferase</keyword>
<dbReference type="SUPFAM" id="SSF56112">
    <property type="entry name" value="Protein kinase-like (PK-like)"/>
    <property type="match status" value="1"/>
</dbReference>
<evidence type="ECO:0000256" key="18">
    <source>
        <dbReference type="ARBA" id="ARBA00080585"/>
    </source>
</evidence>
<evidence type="ECO:0000256" key="19">
    <source>
        <dbReference type="ARBA" id="ARBA00081359"/>
    </source>
</evidence>
<dbReference type="GO" id="GO:0004674">
    <property type="term" value="F:protein serine/threonine kinase activity"/>
    <property type="evidence" value="ECO:0007669"/>
    <property type="project" value="UniProtKB-KW"/>
</dbReference>
<dbReference type="InterPro" id="IPR008266">
    <property type="entry name" value="Tyr_kinase_AS"/>
</dbReference>
<dbReference type="Gene3D" id="1.10.510.10">
    <property type="entry name" value="Transferase(Phosphotransferase) domain 1"/>
    <property type="match status" value="1"/>
</dbReference>
<evidence type="ECO:0000256" key="9">
    <source>
        <dbReference type="ARBA" id="ARBA00022777"/>
    </source>
</evidence>
<comment type="subcellular location">
    <subcellularLocation>
        <location evidence="1">Nucleus</location>
    </subcellularLocation>
</comment>
<dbReference type="GO" id="GO:0008033">
    <property type="term" value="P:tRNA processing"/>
    <property type="evidence" value="ECO:0007669"/>
    <property type="project" value="UniProtKB-KW"/>
</dbReference>
<dbReference type="FunFam" id="3.30.200.20:FF:000201">
    <property type="entry name" value="TP53-regulating kinase isoform X1"/>
    <property type="match status" value="1"/>
</dbReference>
<evidence type="ECO:0000256" key="1">
    <source>
        <dbReference type="ARBA" id="ARBA00004123"/>
    </source>
</evidence>
<dbReference type="AlphaFoldDB" id="A0A2R5LIB5"/>
<dbReference type="PROSITE" id="PS50011">
    <property type="entry name" value="PROTEIN_KINASE_DOM"/>
    <property type="match status" value="1"/>
</dbReference>
<evidence type="ECO:0000256" key="5">
    <source>
        <dbReference type="ARBA" id="ARBA00022553"/>
    </source>
</evidence>
<dbReference type="PANTHER" id="PTHR12209">
    <property type="entry name" value="NON-SPECIFIC SERINE/THREONINE PROTEIN KINASE"/>
    <property type="match status" value="1"/>
</dbReference>
<dbReference type="GO" id="GO:0000408">
    <property type="term" value="C:EKC/KEOPS complex"/>
    <property type="evidence" value="ECO:0007669"/>
    <property type="project" value="TreeGrafter"/>
</dbReference>
<evidence type="ECO:0000256" key="8">
    <source>
        <dbReference type="ARBA" id="ARBA00022741"/>
    </source>
</evidence>
<keyword evidence="11" id="KW-0067">ATP-binding</keyword>
<evidence type="ECO:0000256" key="12">
    <source>
        <dbReference type="ARBA" id="ARBA00023242"/>
    </source>
</evidence>
<reference evidence="21" key="1">
    <citation type="submission" date="2018-03" db="EMBL/GenBank/DDBJ databases">
        <title>The relapsing fever spirochete Borrelia turicatae persists in the highly oxidative environment of its soft-bodied tick vector.</title>
        <authorList>
            <person name="Bourret T.J."/>
            <person name="Boyle W.K."/>
            <person name="Valenzuela J.G."/>
            <person name="Oliveira F."/>
            <person name="Lopez J.E."/>
        </authorList>
    </citation>
    <scope>NUCLEOTIDE SEQUENCE</scope>
    <source>
        <strain evidence="21">Kansas strain/isolate</strain>
        <tissue evidence="21">Salivary glands</tissue>
    </source>
</reference>
<evidence type="ECO:0000256" key="15">
    <source>
        <dbReference type="ARBA" id="ARBA00056624"/>
    </source>
</evidence>
<evidence type="ECO:0000256" key="4">
    <source>
        <dbReference type="ARBA" id="ARBA00022527"/>
    </source>
</evidence>
<sequence length="227" mass="25959">MDEFRTDLFKQGAESKVYKGTYFSKPAIFKERFVKTYRHPDLDRQLTHERIKAEARALRRCRSVGIPVPSLYFVDLASRLIVTAYLEDATTIRETIANAEKTSSKEHRNKLSYLMNRIGVLVASMHKEGVIHGDLTTSNLMVQRFECDAPIVSIIDFGLSFMSDTPEDKGVDLYVLERAFLSTHPGSEDLFQHLIASYAKLYGPKGADIMKKYEDVKRRGRKRNMVG</sequence>
<dbReference type="Gene3D" id="3.30.200.20">
    <property type="entry name" value="Phosphorylase Kinase, domain 1"/>
    <property type="match status" value="1"/>
</dbReference>
<evidence type="ECO:0000259" key="20">
    <source>
        <dbReference type="PROSITE" id="PS50011"/>
    </source>
</evidence>
<dbReference type="GO" id="GO:0070525">
    <property type="term" value="P:tRNA threonylcarbamoyladenosine metabolic process"/>
    <property type="evidence" value="ECO:0007669"/>
    <property type="project" value="TreeGrafter"/>
</dbReference>
<dbReference type="EMBL" id="GGLE01005136">
    <property type="protein sequence ID" value="MBY09262.1"/>
    <property type="molecule type" value="Transcribed_RNA"/>
</dbReference>
<evidence type="ECO:0000256" key="10">
    <source>
        <dbReference type="ARBA" id="ARBA00022801"/>
    </source>
</evidence>
<dbReference type="InterPro" id="IPR000719">
    <property type="entry name" value="Prot_kinase_dom"/>
</dbReference>
<evidence type="ECO:0000256" key="6">
    <source>
        <dbReference type="ARBA" id="ARBA00022679"/>
    </source>
</evidence>
<dbReference type="InterPro" id="IPR011009">
    <property type="entry name" value="Kinase-like_dom_sf"/>
</dbReference>
<dbReference type="FunFam" id="1.10.510.10:FF:000323">
    <property type="entry name" value="TP53-regulating kinase, putative"/>
    <property type="match status" value="1"/>
</dbReference>
<dbReference type="EC" id="2.7.11.1" evidence="3"/>
<feature type="domain" description="Protein kinase" evidence="20">
    <location>
        <begin position="3"/>
        <end position="227"/>
    </location>
</feature>
<organism evidence="21">
    <name type="scientific">Ornithodoros turicata</name>
    <dbReference type="NCBI Taxonomy" id="34597"/>
    <lineage>
        <taxon>Eukaryota</taxon>
        <taxon>Metazoa</taxon>
        <taxon>Ecdysozoa</taxon>
        <taxon>Arthropoda</taxon>
        <taxon>Chelicerata</taxon>
        <taxon>Arachnida</taxon>
        <taxon>Acari</taxon>
        <taxon>Parasitiformes</taxon>
        <taxon>Ixodida</taxon>
        <taxon>Ixodoidea</taxon>
        <taxon>Argasidae</taxon>
        <taxon>Ornithodorinae</taxon>
        <taxon>Ornithodoros</taxon>
    </lineage>
</organism>
<evidence type="ECO:0000256" key="2">
    <source>
        <dbReference type="ARBA" id="ARBA00010630"/>
    </source>
</evidence>
<name>A0A2R5LIB5_9ACAR</name>
<evidence type="ECO:0000256" key="3">
    <source>
        <dbReference type="ARBA" id="ARBA00012513"/>
    </source>
</evidence>
<keyword evidence="5" id="KW-0597">Phosphoprotein</keyword>
<dbReference type="Pfam" id="PF06293">
    <property type="entry name" value="Kdo"/>
    <property type="match status" value="1"/>
</dbReference>
<comment type="function">
    <text evidence="15">Component of the EKC/KEOPS complex that is required for the formation of a threonylcarbamoyl group on adenosine at position 37 (t(6)A37) in tRNAs that read codons beginning with adenine. The complex is probably involved in the transfer of the threonylcarbamoyl moiety of threonylcarbamoyl-AMP (TC-AMP) to the N6 group of A37. TP53RK has ATPase activity in the context of the EKC/KEOPS complex and likely plays a supporting role to the catalytic subunit OSGEP. Atypical protein kinase that phosphorylates 'Ser-15' of p53/TP53 protein and may therefore participate in its activation.</text>
</comment>
<comment type="similarity">
    <text evidence="2">Belongs to the protein kinase superfamily. BUD32 family.</text>
</comment>
<dbReference type="GO" id="GO:0005634">
    <property type="term" value="C:nucleus"/>
    <property type="evidence" value="ECO:0007669"/>
    <property type="project" value="UniProtKB-SubCell"/>
</dbReference>
<evidence type="ECO:0000256" key="16">
    <source>
        <dbReference type="ARBA" id="ARBA00062157"/>
    </source>
</evidence>
<dbReference type="GO" id="GO:0016787">
    <property type="term" value="F:hydrolase activity"/>
    <property type="evidence" value="ECO:0007669"/>
    <property type="project" value="UniProtKB-KW"/>
</dbReference>
<dbReference type="InterPro" id="IPR022495">
    <property type="entry name" value="Bud32"/>
</dbReference>
<dbReference type="PROSITE" id="PS00109">
    <property type="entry name" value="PROTEIN_KINASE_TYR"/>
    <property type="match status" value="1"/>
</dbReference>
<dbReference type="GO" id="GO:0005524">
    <property type="term" value="F:ATP binding"/>
    <property type="evidence" value="ECO:0007669"/>
    <property type="project" value="UniProtKB-KW"/>
</dbReference>
<dbReference type="PANTHER" id="PTHR12209:SF0">
    <property type="entry name" value="EKC_KEOPS COMPLEX SUBUNIT TP53RK"/>
    <property type="match status" value="1"/>
</dbReference>
<keyword evidence="10" id="KW-0378">Hydrolase</keyword>
<evidence type="ECO:0000256" key="17">
    <source>
        <dbReference type="ARBA" id="ARBA00079584"/>
    </source>
</evidence>
<comment type="subunit">
    <text evidence="16">Component of the EKC/KEOPS complex composed of at least GON7, TP53RK, TPRKB, OSGEP and LAGE3; the whole complex dimerizes.</text>
</comment>
<accession>A0A2R5LIB5</accession>
<comment type="catalytic activity">
    <reaction evidence="13">
        <text>L-threonyl-[protein] + ATP = O-phospho-L-threonyl-[protein] + ADP + H(+)</text>
        <dbReference type="Rhea" id="RHEA:46608"/>
        <dbReference type="Rhea" id="RHEA-COMP:11060"/>
        <dbReference type="Rhea" id="RHEA-COMP:11605"/>
        <dbReference type="ChEBI" id="CHEBI:15378"/>
        <dbReference type="ChEBI" id="CHEBI:30013"/>
        <dbReference type="ChEBI" id="CHEBI:30616"/>
        <dbReference type="ChEBI" id="CHEBI:61977"/>
        <dbReference type="ChEBI" id="CHEBI:456216"/>
        <dbReference type="EC" id="2.7.11.1"/>
    </reaction>
</comment>
<comment type="catalytic activity">
    <reaction evidence="14">
        <text>L-seryl-[protein] + ATP = O-phospho-L-seryl-[protein] + ADP + H(+)</text>
        <dbReference type="Rhea" id="RHEA:17989"/>
        <dbReference type="Rhea" id="RHEA-COMP:9863"/>
        <dbReference type="Rhea" id="RHEA-COMP:11604"/>
        <dbReference type="ChEBI" id="CHEBI:15378"/>
        <dbReference type="ChEBI" id="CHEBI:29999"/>
        <dbReference type="ChEBI" id="CHEBI:30616"/>
        <dbReference type="ChEBI" id="CHEBI:83421"/>
        <dbReference type="ChEBI" id="CHEBI:456216"/>
        <dbReference type="EC" id="2.7.11.1"/>
    </reaction>
</comment>
<keyword evidence="4 21" id="KW-0723">Serine/threonine-protein kinase</keyword>
<keyword evidence="8" id="KW-0547">Nucleotide-binding</keyword>
<evidence type="ECO:0000256" key="13">
    <source>
        <dbReference type="ARBA" id="ARBA00047899"/>
    </source>
</evidence>
<dbReference type="GO" id="GO:0005829">
    <property type="term" value="C:cytosol"/>
    <property type="evidence" value="ECO:0007669"/>
    <property type="project" value="TreeGrafter"/>
</dbReference>
<evidence type="ECO:0000256" key="7">
    <source>
        <dbReference type="ARBA" id="ARBA00022694"/>
    </source>
</evidence>
<dbReference type="NCBIfam" id="TIGR03724">
    <property type="entry name" value="arch_bud32"/>
    <property type="match status" value="1"/>
</dbReference>
<protein>
    <recommendedName>
        <fullName evidence="3">non-specific serine/threonine protein kinase</fullName>
        <ecNumber evidence="3">2.7.11.1</ecNumber>
    </recommendedName>
    <alternativeName>
        <fullName evidence="17">Nori-2</fullName>
    </alternativeName>
    <alternativeName>
        <fullName evidence="18">TP53-regulating kinase</fullName>
    </alternativeName>
    <alternativeName>
        <fullName evidence="19">p53-related protein kinase</fullName>
    </alternativeName>
</protein>
<keyword evidence="12" id="KW-0539">Nucleus</keyword>
<proteinExistence type="inferred from homology"/>
<keyword evidence="9 21" id="KW-0418">Kinase</keyword>
<keyword evidence="7" id="KW-0819">tRNA processing</keyword>
<evidence type="ECO:0000256" key="14">
    <source>
        <dbReference type="ARBA" id="ARBA00048679"/>
    </source>
</evidence>